<sequence>MFSSASLAFLLPLLAAAAPLEERQLNNIIPAILNKPGNFTLAQEAHGLQLRSGPIEYYNLFNRYGVQPPALVAAGAAIASAAPTILATTGLVPTGVTDALAAAGSAVPTIASGLTGSVSEGIGGLAGRMVRRKAQSVTGTDNAYPVNSYDTAYMVPIVFGGSNTWSNVDTGSSDLWVCSTLQPANQTSNHNTYDPSSGVLMKNLTWGISYLDGSNAKGIVYNDTITMAKSVWSGIAVEAATNMSSQFVSAAYDGLMGLGFGNLNSVKPTKQKTFFDAIKPSLTLPLFTSMLRKQNVGTYNFGYIDKTQYNGTISYVPVVNTSGWWQFAASNYRVGTSGTVVAKSFNAVVDTGTTLLALPNDIVTAYWNTVPKATYSSTWGAWLYPCSTKLPTFTLYAPTANMTVPGSYLNYGQVDYAGNCYGGLQSNGGISVAILGDIFIKSQFIVYDQTQPTYRLGFARQNNITYT</sequence>
<keyword evidence="6" id="KW-0732">Signal</keyword>
<keyword evidence="4 5" id="KW-0378">Hydrolase</keyword>
<dbReference type="Gene3D" id="2.40.70.10">
    <property type="entry name" value="Acid Proteases"/>
    <property type="match status" value="2"/>
</dbReference>
<accession>A0ABR1YJR4</accession>
<dbReference type="PRINTS" id="PR00792">
    <property type="entry name" value="PEPSIN"/>
</dbReference>
<dbReference type="InterPro" id="IPR034163">
    <property type="entry name" value="Aspergillopepsin-like_cat_dom"/>
</dbReference>
<feature type="domain" description="Peptidase A1" evidence="7">
    <location>
        <begin position="153"/>
        <end position="459"/>
    </location>
</feature>
<evidence type="ECO:0000313" key="8">
    <source>
        <dbReference type="EMBL" id="KAK8230946.1"/>
    </source>
</evidence>
<reference evidence="8 9" key="1">
    <citation type="submission" date="2024-04" db="EMBL/GenBank/DDBJ databases">
        <title>Phyllosticta paracitricarpa is synonymous to the EU quarantine fungus P. citricarpa based on phylogenomic analyses.</title>
        <authorList>
            <consortium name="Lawrence Berkeley National Laboratory"/>
            <person name="Van Ingen-Buijs V.A."/>
            <person name="Van Westerhoven A.C."/>
            <person name="Haridas S."/>
            <person name="Skiadas P."/>
            <person name="Martin F."/>
            <person name="Groenewald J.Z."/>
            <person name="Crous P.W."/>
            <person name="Seidl M.F."/>
        </authorList>
    </citation>
    <scope>NUCLEOTIDE SEQUENCE [LARGE SCALE GENOMIC DNA]</scope>
    <source>
        <strain evidence="8 9">CBS 123374</strain>
    </source>
</reference>
<evidence type="ECO:0000256" key="2">
    <source>
        <dbReference type="ARBA" id="ARBA00022670"/>
    </source>
</evidence>
<comment type="caution">
    <text evidence="8">The sequence shown here is derived from an EMBL/GenBank/DDBJ whole genome shotgun (WGS) entry which is preliminary data.</text>
</comment>
<name>A0ABR1YJR4_9PEZI</name>
<dbReference type="Proteomes" id="UP001492380">
    <property type="component" value="Unassembled WGS sequence"/>
</dbReference>
<dbReference type="Pfam" id="PF00026">
    <property type="entry name" value="Asp"/>
    <property type="match status" value="1"/>
</dbReference>
<dbReference type="InterPro" id="IPR001461">
    <property type="entry name" value="Aspartic_peptidase_A1"/>
</dbReference>
<evidence type="ECO:0000256" key="6">
    <source>
        <dbReference type="SAM" id="SignalP"/>
    </source>
</evidence>
<dbReference type="CDD" id="cd06097">
    <property type="entry name" value="Aspergillopepsin_like"/>
    <property type="match status" value="1"/>
</dbReference>
<evidence type="ECO:0000256" key="5">
    <source>
        <dbReference type="RuleBase" id="RU000454"/>
    </source>
</evidence>
<dbReference type="SUPFAM" id="SSF50630">
    <property type="entry name" value="Acid proteases"/>
    <property type="match status" value="1"/>
</dbReference>
<comment type="similarity">
    <text evidence="1 5">Belongs to the peptidase A1 family.</text>
</comment>
<evidence type="ECO:0000256" key="1">
    <source>
        <dbReference type="ARBA" id="ARBA00007447"/>
    </source>
</evidence>
<proteinExistence type="inferred from homology"/>
<organism evidence="8 9">
    <name type="scientific">Phyllosticta capitalensis</name>
    <dbReference type="NCBI Taxonomy" id="121624"/>
    <lineage>
        <taxon>Eukaryota</taxon>
        <taxon>Fungi</taxon>
        <taxon>Dikarya</taxon>
        <taxon>Ascomycota</taxon>
        <taxon>Pezizomycotina</taxon>
        <taxon>Dothideomycetes</taxon>
        <taxon>Dothideomycetes incertae sedis</taxon>
        <taxon>Botryosphaeriales</taxon>
        <taxon>Phyllostictaceae</taxon>
        <taxon>Phyllosticta</taxon>
    </lineage>
</organism>
<dbReference type="InterPro" id="IPR001969">
    <property type="entry name" value="Aspartic_peptidase_AS"/>
</dbReference>
<dbReference type="PANTHER" id="PTHR47966:SF2">
    <property type="entry name" value="ASPERGILLOPEPSIN-1-RELATED"/>
    <property type="match status" value="1"/>
</dbReference>
<dbReference type="PANTHER" id="PTHR47966">
    <property type="entry name" value="BETA-SITE APP-CLEAVING ENZYME, ISOFORM A-RELATED"/>
    <property type="match status" value="1"/>
</dbReference>
<protein>
    <submittedName>
        <fullName evidence="8">Aspartic peptidase domain-containing protein</fullName>
    </submittedName>
</protein>
<dbReference type="PROSITE" id="PS00141">
    <property type="entry name" value="ASP_PROTEASE"/>
    <property type="match status" value="1"/>
</dbReference>
<gene>
    <name evidence="8" type="ORF">HDK90DRAFT_336151</name>
</gene>
<feature type="chain" id="PRO_5047128493" evidence="6">
    <location>
        <begin position="18"/>
        <end position="467"/>
    </location>
</feature>
<keyword evidence="3 5" id="KW-0064">Aspartyl protease</keyword>
<dbReference type="EMBL" id="JBBWRZ010000008">
    <property type="protein sequence ID" value="KAK8230946.1"/>
    <property type="molecule type" value="Genomic_DNA"/>
</dbReference>
<evidence type="ECO:0000256" key="3">
    <source>
        <dbReference type="ARBA" id="ARBA00022750"/>
    </source>
</evidence>
<evidence type="ECO:0000313" key="9">
    <source>
        <dbReference type="Proteomes" id="UP001492380"/>
    </source>
</evidence>
<keyword evidence="2 5" id="KW-0645">Protease</keyword>
<keyword evidence="9" id="KW-1185">Reference proteome</keyword>
<evidence type="ECO:0000259" key="7">
    <source>
        <dbReference type="PROSITE" id="PS51767"/>
    </source>
</evidence>
<dbReference type="InterPro" id="IPR021109">
    <property type="entry name" value="Peptidase_aspartic_dom_sf"/>
</dbReference>
<feature type="signal peptide" evidence="6">
    <location>
        <begin position="1"/>
        <end position="17"/>
    </location>
</feature>
<dbReference type="PROSITE" id="PS51767">
    <property type="entry name" value="PEPTIDASE_A1"/>
    <property type="match status" value="1"/>
</dbReference>
<dbReference type="InterPro" id="IPR033121">
    <property type="entry name" value="PEPTIDASE_A1"/>
</dbReference>
<evidence type="ECO:0000256" key="4">
    <source>
        <dbReference type="ARBA" id="ARBA00022801"/>
    </source>
</evidence>